<evidence type="ECO:0000256" key="2">
    <source>
        <dbReference type="ARBA" id="ARBA00009263"/>
    </source>
</evidence>
<dbReference type="PANTHER" id="PTHR43715">
    <property type="entry name" value="GDP-MANNOSE 4,6-DEHYDRATASE"/>
    <property type="match status" value="1"/>
</dbReference>
<gene>
    <name evidence="6" type="ORF">KIW84_024501</name>
</gene>
<dbReference type="EC" id="4.2.1.47" evidence="3"/>
<accession>A0A9D4YFT3</accession>
<comment type="similarity">
    <text evidence="2">Belongs to the NAD(P)-dependent epimerase/dehydratase family. GDP-mannose 4,6-dehydratase subfamily.</text>
</comment>
<protein>
    <recommendedName>
        <fullName evidence="3">GDP-mannose 4,6-dehydratase</fullName>
        <ecNumber evidence="3">4.2.1.47</ecNumber>
    </recommendedName>
</protein>
<dbReference type="InterPro" id="IPR036291">
    <property type="entry name" value="NAD(P)-bd_dom_sf"/>
</dbReference>
<dbReference type="GO" id="GO:0008446">
    <property type="term" value="F:GDP-mannose 4,6-dehydratase activity"/>
    <property type="evidence" value="ECO:0007669"/>
    <property type="project" value="UniProtKB-EC"/>
</dbReference>
<proteinExistence type="inferred from homology"/>
<dbReference type="SUPFAM" id="SSF51735">
    <property type="entry name" value="NAD(P)-binding Rossmann-fold domains"/>
    <property type="match status" value="1"/>
</dbReference>
<keyword evidence="4" id="KW-0456">Lyase</keyword>
<evidence type="ECO:0000313" key="7">
    <source>
        <dbReference type="Proteomes" id="UP001058974"/>
    </source>
</evidence>
<dbReference type="PANTHER" id="PTHR43715:SF1">
    <property type="entry name" value="GDP-MANNOSE 4,6 DEHYDRATASE"/>
    <property type="match status" value="1"/>
</dbReference>
<feature type="non-terminal residue" evidence="6">
    <location>
        <position position="1"/>
    </location>
</feature>
<dbReference type="EMBL" id="JAMSHJ010000002">
    <property type="protein sequence ID" value="KAI5438797.1"/>
    <property type="molecule type" value="Genomic_DNA"/>
</dbReference>
<evidence type="ECO:0000259" key="5">
    <source>
        <dbReference type="Pfam" id="PF16363"/>
    </source>
</evidence>
<dbReference type="GO" id="GO:0042351">
    <property type="term" value="P:'de novo' GDP-L-fucose biosynthetic process"/>
    <property type="evidence" value="ECO:0007669"/>
    <property type="project" value="TreeGrafter"/>
</dbReference>
<comment type="caution">
    <text evidence="6">The sequence shown here is derived from an EMBL/GenBank/DDBJ whole genome shotgun (WGS) entry which is preliminary data.</text>
</comment>
<evidence type="ECO:0000313" key="6">
    <source>
        <dbReference type="EMBL" id="KAI5438797.1"/>
    </source>
</evidence>
<dbReference type="Proteomes" id="UP001058974">
    <property type="component" value="Chromosome 2"/>
</dbReference>
<dbReference type="AlphaFoldDB" id="A0A9D4YFT3"/>
<dbReference type="InterPro" id="IPR006368">
    <property type="entry name" value="GDP_Man_deHydtase"/>
</dbReference>
<feature type="domain" description="NAD(P)-binding" evidence="5">
    <location>
        <begin position="3"/>
        <end position="77"/>
    </location>
</feature>
<evidence type="ECO:0000256" key="3">
    <source>
        <dbReference type="ARBA" id="ARBA00011989"/>
    </source>
</evidence>
<keyword evidence="7" id="KW-1185">Reference proteome</keyword>
<dbReference type="Gramene" id="Psat02G0450100-T2">
    <property type="protein sequence ID" value="KAI5438797.1"/>
    <property type="gene ID" value="KIW84_024501"/>
</dbReference>
<reference evidence="6 7" key="1">
    <citation type="journal article" date="2022" name="Nat. Genet.">
        <title>Improved pea reference genome and pan-genome highlight genomic features and evolutionary characteristics.</title>
        <authorList>
            <person name="Yang T."/>
            <person name="Liu R."/>
            <person name="Luo Y."/>
            <person name="Hu S."/>
            <person name="Wang D."/>
            <person name="Wang C."/>
            <person name="Pandey M.K."/>
            <person name="Ge S."/>
            <person name="Xu Q."/>
            <person name="Li N."/>
            <person name="Li G."/>
            <person name="Huang Y."/>
            <person name="Saxena R.K."/>
            <person name="Ji Y."/>
            <person name="Li M."/>
            <person name="Yan X."/>
            <person name="He Y."/>
            <person name="Liu Y."/>
            <person name="Wang X."/>
            <person name="Xiang C."/>
            <person name="Varshney R.K."/>
            <person name="Ding H."/>
            <person name="Gao S."/>
            <person name="Zong X."/>
        </authorList>
    </citation>
    <scope>NUCLEOTIDE SEQUENCE [LARGE SCALE GENOMIC DNA]</scope>
    <source>
        <strain evidence="6 7">cv. Zhongwan 6</strain>
    </source>
</reference>
<sequence>ITDPDDYVVATEDSHTVEEFLQVAFGYVGLNWKDHVVIDKRYFRPTEVDNLKGDATKSKKVLGWKPKVSFEELVRMMVDNDVEMAKKEKVLVDAGYIDAQQQP</sequence>
<dbReference type="Gene3D" id="3.90.25.10">
    <property type="entry name" value="UDP-galactose 4-epimerase, domain 1"/>
    <property type="match status" value="1"/>
</dbReference>
<dbReference type="InterPro" id="IPR016040">
    <property type="entry name" value="NAD(P)-bd_dom"/>
</dbReference>
<evidence type="ECO:0000256" key="4">
    <source>
        <dbReference type="ARBA" id="ARBA00023239"/>
    </source>
</evidence>
<comment type="cofactor">
    <cofactor evidence="1">
        <name>NADP(+)</name>
        <dbReference type="ChEBI" id="CHEBI:58349"/>
    </cofactor>
</comment>
<name>A0A9D4YFT3_PEA</name>
<evidence type="ECO:0000256" key="1">
    <source>
        <dbReference type="ARBA" id="ARBA00001937"/>
    </source>
</evidence>
<dbReference type="Pfam" id="PF16363">
    <property type="entry name" value="GDP_Man_Dehyd"/>
    <property type="match status" value="1"/>
</dbReference>
<organism evidence="6 7">
    <name type="scientific">Pisum sativum</name>
    <name type="common">Garden pea</name>
    <name type="synonym">Lathyrus oleraceus</name>
    <dbReference type="NCBI Taxonomy" id="3888"/>
    <lineage>
        <taxon>Eukaryota</taxon>
        <taxon>Viridiplantae</taxon>
        <taxon>Streptophyta</taxon>
        <taxon>Embryophyta</taxon>
        <taxon>Tracheophyta</taxon>
        <taxon>Spermatophyta</taxon>
        <taxon>Magnoliopsida</taxon>
        <taxon>eudicotyledons</taxon>
        <taxon>Gunneridae</taxon>
        <taxon>Pentapetalae</taxon>
        <taxon>rosids</taxon>
        <taxon>fabids</taxon>
        <taxon>Fabales</taxon>
        <taxon>Fabaceae</taxon>
        <taxon>Papilionoideae</taxon>
        <taxon>50 kb inversion clade</taxon>
        <taxon>NPAAA clade</taxon>
        <taxon>Hologalegina</taxon>
        <taxon>IRL clade</taxon>
        <taxon>Fabeae</taxon>
        <taxon>Lathyrus</taxon>
    </lineage>
</organism>